<keyword evidence="1" id="KW-0732">Signal</keyword>
<evidence type="ECO:0000313" key="3">
    <source>
        <dbReference type="Proteomes" id="UP001501734"/>
    </source>
</evidence>
<name>A0ABP7VWJ7_9BACI</name>
<sequence>MKSKCWYRLLAVSLFILIGCQSEAEIPEGYYQFETAEVEATINQLSFSPDYPQYVPIPVEFIISDLYLIAGTDEEAIDISFYSRENELLTFQVTEGTFAISADAEDIDIDSTIKANYADNGFAKILTWQNNGLSYKFEFRSSVIGDDQPSRQISKEDLIKVVQSTHS</sequence>
<organism evidence="2 3">
    <name type="scientific">Amphibacillus indicireducens</name>
    <dbReference type="NCBI Taxonomy" id="1076330"/>
    <lineage>
        <taxon>Bacteria</taxon>
        <taxon>Bacillati</taxon>
        <taxon>Bacillota</taxon>
        <taxon>Bacilli</taxon>
        <taxon>Bacillales</taxon>
        <taxon>Bacillaceae</taxon>
        <taxon>Amphibacillus</taxon>
    </lineage>
</organism>
<dbReference type="EMBL" id="BAABDL010000117">
    <property type="protein sequence ID" value="GAA4075631.1"/>
    <property type="molecule type" value="Genomic_DNA"/>
</dbReference>
<dbReference type="RefSeq" id="WP_344912903.1">
    <property type="nucleotide sequence ID" value="NZ_BAABDL010000117.1"/>
</dbReference>
<evidence type="ECO:0000256" key="1">
    <source>
        <dbReference type="SAM" id="SignalP"/>
    </source>
</evidence>
<keyword evidence="3" id="KW-1185">Reference proteome</keyword>
<comment type="caution">
    <text evidence="2">The sequence shown here is derived from an EMBL/GenBank/DDBJ whole genome shotgun (WGS) entry which is preliminary data.</text>
</comment>
<dbReference type="PROSITE" id="PS51257">
    <property type="entry name" value="PROKAR_LIPOPROTEIN"/>
    <property type="match status" value="1"/>
</dbReference>
<dbReference type="Proteomes" id="UP001501734">
    <property type="component" value="Unassembled WGS sequence"/>
</dbReference>
<protein>
    <recommendedName>
        <fullName evidence="4">DUF4367 domain-containing protein</fullName>
    </recommendedName>
</protein>
<gene>
    <name evidence="2" type="ORF">GCM10022410_20670</name>
</gene>
<feature type="chain" id="PRO_5045549309" description="DUF4367 domain-containing protein" evidence="1">
    <location>
        <begin position="25"/>
        <end position="167"/>
    </location>
</feature>
<feature type="signal peptide" evidence="1">
    <location>
        <begin position="1"/>
        <end position="24"/>
    </location>
</feature>
<evidence type="ECO:0000313" key="2">
    <source>
        <dbReference type="EMBL" id="GAA4075631.1"/>
    </source>
</evidence>
<evidence type="ECO:0008006" key="4">
    <source>
        <dbReference type="Google" id="ProtNLM"/>
    </source>
</evidence>
<reference evidence="3" key="1">
    <citation type="journal article" date="2019" name="Int. J. Syst. Evol. Microbiol.">
        <title>The Global Catalogue of Microorganisms (GCM) 10K type strain sequencing project: providing services to taxonomists for standard genome sequencing and annotation.</title>
        <authorList>
            <consortium name="The Broad Institute Genomics Platform"/>
            <consortium name="The Broad Institute Genome Sequencing Center for Infectious Disease"/>
            <person name="Wu L."/>
            <person name="Ma J."/>
        </authorList>
    </citation>
    <scope>NUCLEOTIDE SEQUENCE [LARGE SCALE GENOMIC DNA]</scope>
    <source>
        <strain evidence="3">JCM 17250</strain>
    </source>
</reference>
<accession>A0ABP7VWJ7</accession>
<proteinExistence type="predicted"/>